<evidence type="ECO:0000256" key="4">
    <source>
        <dbReference type="SAM" id="SignalP"/>
    </source>
</evidence>
<dbReference type="PROSITE" id="PS51257">
    <property type="entry name" value="PROKAR_LIPOPROTEIN"/>
    <property type="match status" value="1"/>
</dbReference>
<accession>A0A923M8I9</accession>
<keyword evidence="4" id="KW-0732">Signal</keyword>
<evidence type="ECO:0000313" key="5">
    <source>
        <dbReference type="EMBL" id="MBC5764477.1"/>
    </source>
</evidence>
<dbReference type="GO" id="GO:0009279">
    <property type="term" value="C:cell outer membrane"/>
    <property type="evidence" value="ECO:0007669"/>
    <property type="project" value="UniProtKB-SubCell"/>
</dbReference>
<sequence length="773" mass="85024">MKNSRPPIALTAIALAVLSCQAWAQDAPKAAALDPAAAEIVMPTNYLDIGGYWVDEPTYKYGEYNGLHREGVRPLLDFEVRGGNAYKQDSGSVERWRVFGNNLGLPVRTIGAEYAQQGLLRLGFEYDELRRNAIDDYRTVWNGAGTSTLTLPSTYPAAAARTAATYTNIQTATGAGGGPAVTIPAALQTAALATERRRLTLAGQLQLSPFWTFSANARTEKREGTKLTGVAFGGFRGASAPEPIDSTTDVVEAGLKYAKDDLQFNVGYLGSFFHNRVKAWSAENPFFVNAVQNNLAVLSSPPDNQMHQLNLEGGWRMRPDTRVTVSGSYARKSQDERFDYQPGPGQVVAGTSANAKELQENFATRVFHVVNDQLDITAAFRWEHRDSRTPTGTFSFVAADAPTVPVTGTRAVNNLPQNRKQANFTVDAQYAIAQGRVVTLGVEHQRVRRSVDPPAVVLPTQENPFLSGAANENTLRAAYRHEFNEDTAARISYSRSQRNARDYFDFPPTGSPPVYLQVPGFRQFFLAARDQDRLRASVDHAFTKDWSVQAAVEYQDDRYPSRYGLKKAGMAVFNLDSTYHVNADLALNGFVTWEDGRTRQDHYNITTAALTYTPNPACPATAAAGTGGNMADPCREWGVTQADRILTAGIGVKSSQFMEGKLTLSADLVHSRARTNYNFRGGTYNTATPPQFIAAQDMPAITSTMTDVRLAARYQFRPDSAVRVGWQHRRLKSSDPQFDLFGITTVQAYIGTGMSAPKYRTNTVAVSYTYQFR</sequence>
<organism evidence="5 6">
    <name type="scientific">Ramlibacter albus</name>
    <dbReference type="NCBI Taxonomy" id="2079448"/>
    <lineage>
        <taxon>Bacteria</taxon>
        <taxon>Pseudomonadati</taxon>
        <taxon>Pseudomonadota</taxon>
        <taxon>Betaproteobacteria</taxon>
        <taxon>Burkholderiales</taxon>
        <taxon>Comamonadaceae</taxon>
        <taxon>Ramlibacter</taxon>
    </lineage>
</organism>
<name>A0A923M8I9_9BURK</name>
<dbReference type="Proteomes" id="UP000596827">
    <property type="component" value="Unassembled WGS sequence"/>
</dbReference>
<dbReference type="InterPro" id="IPR036942">
    <property type="entry name" value="Beta-barrel_TonB_sf"/>
</dbReference>
<dbReference type="EMBL" id="JACORU010000002">
    <property type="protein sequence ID" value="MBC5764477.1"/>
    <property type="molecule type" value="Genomic_DNA"/>
</dbReference>
<dbReference type="NCBIfam" id="TIGR03509">
    <property type="entry name" value="OMP_MtrB_PioB"/>
    <property type="match status" value="1"/>
</dbReference>
<comment type="caution">
    <text evidence="5">The sequence shown here is derived from an EMBL/GenBank/DDBJ whole genome shotgun (WGS) entry which is preliminary data.</text>
</comment>
<evidence type="ECO:0000256" key="2">
    <source>
        <dbReference type="ARBA" id="ARBA00023136"/>
    </source>
</evidence>
<evidence type="ECO:0000256" key="3">
    <source>
        <dbReference type="ARBA" id="ARBA00023237"/>
    </source>
</evidence>
<dbReference type="Pfam" id="PF11854">
    <property type="entry name" value="MtrB_PioB"/>
    <property type="match status" value="1"/>
</dbReference>
<evidence type="ECO:0000313" key="6">
    <source>
        <dbReference type="Proteomes" id="UP000596827"/>
    </source>
</evidence>
<gene>
    <name evidence="5" type="ORF">H8R02_08450</name>
</gene>
<reference evidence="5" key="1">
    <citation type="submission" date="2020-08" db="EMBL/GenBank/DDBJ databases">
        <title>Ramlibacter sp. GTP1 16S ribosomal RNA gene genome sequencing and assembly.</title>
        <authorList>
            <person name="Kang M."/>
        </authorList>
    </citation>
    <scope>NUCLEOTIDE SEQUENCE</scope>
    <source>
        <strain evidence="5">GTP1</strain>
    </source>
</reference>
<dbReference type="SUPFAM" id="SSF56935">
    <property type="entry name" value="Porins"/>
    <property type="match status" value="1"/>
</dbReference>
<feature type="signal peptide" evidence="4">
    <location>
        <begin position="1"/>
        <end position="24"/>
    </location>
</feature>
<keyword evidence="3" id="KW-0998">Cell outer membrane</keyword>
<keyword evidence="6" id="KW-1185">Reference proteome</keyword>
<dbReference type="InterPro" id="IPR020016">
    <property type="entry name" value="Decahaem-assoc_OM_MtrB/PioB"/>
</dbReference>
<keyword evidence="2" id="KW-0472">Membrane</keyword>
<comment type="subcellular location">
    <subcellularLocation>
        <location evidence="1">Cell outer membrane</location>
    </subcellularLocation>
</comment>
<dbReference type="AlphaFoldDB" id="A0A923M8I9"/>
<protein>
    <submittedName>
        <fullName evidence="5">MtrB/PioB family decaheme-associated outer membrane protein</fullName>
    </submittedName>
</protein>
<dbReference type="Gene3D" id="2.40.170.20">
    <property type="entry name" value="TonB-dependent receptor, beta-barrel domain"/>
    <property type="match status" value="1"/>
</dbReference>
<feature type="chain" id="PRO_5037586924" evidence="4">
    <location>
        <begin position="25"/>
        <end position="773"/>
    </location>
</feature>
<dbReference type="RefSeq" id="WP_187080947.1">
    <property type="nucleotide sequence ID" value="NZ_JACORU010000002.1"/>
</dbReference>
<proteinExistence type="predicted"/>
<evidence type="ECO:0000256" key="1">
    <source>
        <dbReference type="ARBA" id="ARBA00004442"/>
    </source>
</evidence>